<feature type="compositionally biased region" description="Basic and acidic residues" evidence="2">
    <location>
        <begin position="591"/>
        <end position="602"/>
    </location>
</feature>
<gene>
    <name evidence="3" type="ORF">CTI12_AA505580</name>
</gene>
<feature type="compositionally biased region" description="Basic residues" evidence="2">
    <location>
        <begin position="472"/>
        <end position="482"/>
    </location>
</feature>
<evidence type="ECO:0000256" key="1">
    <source>
        <dbReference type="ARBA" id="ARBA00005536"/>
    </source>
</evidence>
<feature type="compositionally biased region" description="Basic and acidic residues" evidence="2">
    <location>
        <begin position="622"/>
        <end position="635"/>
    </location>
</feature>
<dbReference type="EMBL" id="PKPP01010134">
    <property type="protein sequence ID" value="PWA46726.1"/>
    <property type="molecule type" value="Genomic_DNA"/>
</dbReference>
<dbReference type="InterPro" id="IPR042277">
    <property type="entry name" value="IST1-like"/>
</dbReference>
<evidence type="ECO:0000313" key="4">
    <source>
        <dbReference type="Proteomes" id="UP000245207"/>
    </source>
</evidence>
<dbReference type="OrthoDB" id="29853at2759"/>
<dbReference type="GO" id="GO:0015031">
    <property type="term" value="P:protein transport"/>
    <property type="evidence" value="ECO:0007669"/>
    <property type="project" value="InterPro"/>
</dbReference>
<evidence type="ECO:0000256" key="2">
    <source>
        <dbReference type="SAM" id="MobiDB-lite"/>
    </source>
</evidence>
<dbReference type="FunFam" id="1.20.1260.60:FF:000002">
    <property type="entry name" value="Vacuolar protein sorting-associated protein IST1"/>
    <property type="match status" value="1"/>
</dbReference>
<organism evidence="3 4">
    <name type="scientific">Artemisia annua</name>
    <name type="common">Sweet wormwood</name>
    <dbReference type="NCBI Taxonomy" id="35608"/>
    <lineage>
        <taxon>Eukaryota</taxon>
        <taxon>Viridiplantae</taxon>
        <taxon>Streptophyta</taxon>
        <taxon>Embryophyta</taxon>
        <taxon>Tracheophyta</taxon>
        <taxon>Spermatophyta</taxon>
        <taxon>Magnoliopsida</taxon>
        <taxon>eudicotyledons</taxon>
        <taxon>Gunneridae</taxon>
        <taxon>Pentapetalae</taxon>
        <taxon>asterids</taxon>
        <taxon>campanulids</taxon>
        <taxon>Asterales</taxon>
        <taxon>Asteraceae</taxon>
        <taxon>Asteroideae</taxon>
        <taxon>Anthemideae</taxon>
        <taxon>Artemisiinae</taxon>
        <taxon>Artemisia</taxon>
    </lineage>
</organism>
<dbReference type="Proteomes" id="UP000245207">
    <property type="component" value="Unassembled WGS sequence"/>
</dbReference>
<evidence type="ECO:0000313" key="3">
    <source>
        <dbReference type="EMBL" id="PWA46726.1"/>
    </source>
</evidence>
<sequence>MLDGLLGRSAFTSKCKSLIKPTRTRIEALRRRAEAKQRFLKEDLAKLLANGLDLNAYGRTEEFIAGLNLLACYTFIDQSCEYILKQLSVMQKQGQCPEECRETVASLMHAAARFSDLPELRDLRDVFQDRYGNGLECYVNQVFVEKLASKPPVVEKRIKLLQDIASEFSIQWDSKAFKQRMDKPSRPAQNQANILAPLSVNDDKYKHANGNNVFRKNDQRSKERIEHAHEGPALLNDGNLNNPFVKREEKRPKDRIQHAHEPVLHHDRNGNGNGNVGRKEVLDIPFVKREEKRPKDRLQHAREELVKHHDGNGNFREKEVVDIPFVEREERRSKERKEFAHEGSMLHNGGNVPIRRKEVLDIPVAKREEKRPKERLEDAHKGSVLHHEGNGHYHKRNEVLDIPFVERQEKYFYKHEGLTDKAENGGFGKNDAHLKMKEVLDDDRVNRGRKERHGYKQEAEIIDTKCNDDHIYRRRHEKRSARSSHDRRPESNGNDHMTPFLKEERPDLLHRGKSELSDGMELTFNGKVEEEAAVRSKSSYNSSLPPPYVKSNIPPPYSKPSSHRSKHTSLESIDTISGSSPQLRGNVLINTDHDVREDRHYQNDIPLPKPRSMRRKHSKSSPSHDDVGSSEDARIVKRTSSSRRKERKGLQILFDDDHDHSQRDDEEKMMDKLLLHYSKKPSAYDAAKLRRKKSRSNTSKSPSPHHGIKDEVEITAPPMRSISLPNDQSGESEPKKVYARANSFQPDNQAKHVHPKLPDYDDLAARFAALRGR</sequence>
<dbReference type="InterPro" id="IPR005061">
    <property type="entry name" value="Ist1"/>
</dbReference>
<evidence type="ECO:0008006" key="5">
    <source>
        <dbReference type="Google" id="ProtNLM"/>
    </source>
</evidence>
<dbReference type="STRING" id="35608.A0A2U1LCN3"/>
<accession>A0A2U1LCN3</accession>
<dbReference type="PANTHER" id="PTHR12161:SF14">
    <property type="entry name" value="REGULATOR OF VPS4 ACTIVITY IN THE MVB PATHWAY PROTEIN"/>
    <property type="match status" value="1"/>
</dbReference>
<feature type="region of interest" description="Disordered" evidence="2">
    <location>
        <begin position="535"/>
        <end position="645"/>
    </location>
</feature>
<reference evidence="3 4" key="1">
    <citation type="journal article" date="2018" name="Mol. Plant">
        <title>The genome of Artemisia annua provides insight into the evolution of Asteraceae family and artemisinin biosynthesis.</title>
        <authorList>
            <person name="Shen Q."/>
            <person name="Zhang L."/>
            <person name="Liao Z."/>
            <person name="Wang S."/>
            <person name="Yan T."/>
            <person name="Shi P."/>
            <person name="Liu M."/>
            <person name="Fu X."/>
            <person name="Pan Q."/>
            <person name="Wang Y."/>
            <person name="Lv Z."/>
            <person name="Lu X."/>
            <person name="Zhang F."/>
            <person name="Jiang W."/>
            <person name="Ma Y."/>
            <person name="Chen M."/>
            <person name="Hao X."/>
            <person name="Li L."/>
            <person name="Tang Y."/>
            <person name="Lv G."/>
            <person name="Zhou Y."/>
            <person name="Sun X."/>
            <person name="Brodelius P.E."/>
            <person name="Rose J.K.C."/>
            <person name="Tang K."/>
        </authorList>
    </citation>
    <scope>NUCLEOTIDE SEQUENCE [LARGE SCALE GENOMIC DNA]</scope>
    <source>
        <strain evidence="4">cv. Huhao1</strain>
        <tissue evidence="3">Leaf</tissue>
    </source>
</reference>
<dbReference type="Gene3D" id="1.20.1260.60">
    <property type="entry name" value="Vacuolar protein sorting-associated protein Ist1"/>
    <property type="match status" value="1"/>
</dbReference>
<protein>
    <recommendedName>
        <fullName evidence="5">Vacuolar protein sorting-associated protein Ist1</fullName>
    </recommendedName>
</protein>
<feature type="compositionally biased region" description="Pro residues" evidence="2">
    <location>
        <begin position="544"/>
        <end position="558"/>
    </location>
</feature>
<dbReference type="PANTHER" id="PTHR12161">
    <property type="entry name" value="IST1 FAMILY MEMBER"/>
    <property type="match status" value="1"/>
</dbReference>
<feature type="region of interest" description="Disordered" evidence="2">
    <location>
        <begin position="684"/>
        <end position="757"/>
    </location>
</feature>
<comment type="similarity">
    <text evidence="1">Belongs to the IST1 family.</text>
</comment>
<dbReference type="AlphaFoldDB" id="A0A2U1LCN3"/>
<feature type="compositionally biased region" description="Polar residues" evidence="2">
    <location>
        <begin position="570"/>
        <end position="583"/>
    </location>
</feature>
<keyword evidence="4" id="KW-1185">Reference proteome</keyword>
<comment type="caution">
    <text evidence="3">The sequence shown here is derived from an EMBL/GenBank/DDBJ whole genome shotgun (WGS) entry which is preliminary data.</text>
</comment>
<name>A0A2U1LCN3_ARTAN</name>
<proteinExistence type="inferred from homology"/>
<feature type="compositionally biased region" description="Basic residues" evidence="2">
    <location>
        <begin position="636"/>
        <end position="645"/>
    </location>
</feature>
<dbReference type="Pfam" id="PF03398">
    <property type="entry name" value="Ist1"/>
    <property type="match status" value="1"/>
</dbReference>
<feature type="region of interest" description="Disordered" evidence="2">
    <location>
        <begin position="471"/>
        <end position="506"/>
    </location>
</feature>